<evidence type="ECO:0000313" key="2">
    <source>
        <dbReference type="EMBL" id="KAB2574393.1"/>
    </source>
</evidence>
<protein>
    <submittedName>
        <fullName evidence="2">Uncharacterized protein</fullName>
    </submittedName>
</protein>
<dbReference type="Proteomes" id="UP000325902">
    <property type="component" value="Unassembled WGS sequence"/>
</dbReference>
<feature type="compositionally biased region" description="Basic residues" evidence="1">
    <location>
        <begin position="1"/>
        <end position="11"/>
    </location>
</feature>
<proteinExistence type="predicted"/>
<comment type="caution">
    <text evidence="2">The sequence shown here is derived from an EMBL/GenBank/DDBJ whole genome shotgun (WGS) entry which is preliminary data.</text>
</comment>
<evidence type="ECO:0000313" key="3">
    <source>
        <dbReference type="Proteomes" id="UP000325902"/>
    </source>
</evidence>
<organism evidence="2 3">
    <name type="scientific">Lasiodiplodia theobromae</name>
    <dbReference type="NCBI Taxonomy" id="45133"/>
    <lineage>
        <taxon>Eukaryota</taxon>
        <taxon>Fungi</taxon>
        <taxon>Dikarya</taxon>
        <taxon>Ascomycota</taxon>
        <taxon>Pezizomycotina</taxon>
        <taxon>Dothideomycetes</taxon>
        <taxon>Dothideomycetes incertae sedis</taxon>
        <taxon>Botryosphaeriales</taxon>
        <taxon>Botryosphaeriaceae</taxon>
        <taxon>Lasiodiplodia</taxon>
    </lineage>
</organism>
<name>A0A5N5D9A2_9PEZI</name>
<dbReference type="EMBL" id="VCHE01000044">
    <property type="protein sequence ID" value="KAB2574393.1"/>
    <property type="molecule type" value="Genomic_DNA"/>
</dbReference>
<gene>
    <name evidence="2" type="ORF">DBV05_g6991</name>
</gene>
<evidence type="ECO:0000256" key="1">
    <source>
        <dbReference type="SAM" id="MobiDB-lite"/>
    </source>
</evidence>
<accession>A0A5N5D9A2</accession>
<feature type="region of interest" description="Disordered" evidence="1">
    <location>
        <begin position="1"/>
        <end position="51"/>
    </location>
</feature>
<dbReference type="AlphaFoldDB" id="A0A5N5D9A2"/>
<sequence>MPPSHKRKKGPAGKQQVEKAASSGQITPSRPAKRSNDTSAQNLATEEAHRQQNIARRYRKALKVWEHEWEVQSMGDWGAQTRLQAALRFWQAAGCELCTAHGDYAAADDHAMKECTMWDDSPVARDLLKILQTVTDVKAAPEENVIDSYDSDEKSCKACGLPSSMCAAIPSPQPQDPTYANCHHINVARRAVSALLAFEHGVLKTSMLLDDLYAPSWAKSGDSNDMQMWMSSQMKTDRDYYPGFLKALDDLYGSYRHLLADYEYRANLRPQKTRGLEATALPPWCKG</sequence>
<reference evidence="2 3" key="1">
    <citation type="journal article" date="2019" name="Sci. Rep.">
        <title>A multi-omics analysis of the grapevine pathogen Lasiodiplodia theobromae reveals that temperature affects the expression of virulence- and pathogenicity-related genes.</title>
        <authorList>
            <person name="Felix C."/>
            <person name="Meneses R."/>
            <person name="Goncalves M.F.M."/>
            <person name="Tilleman L."/>
            <person name="Duarte A.S."/>
            <person name="Jorrin-Novo J.V."/>
            <person name="Van de Peer Y."/>
            <person name="Deforce D."/>
            <person name="Van Nieuwerburgh F."/>
            <person name="Esteves A.C."/>
            <person name="Alves A."/>
        </authorList>
    </citation>
    <scope>NUCLEOTIDE SEQUENCE [LARGE SCALE GENOMIC DNA]</scope>
    <source>
        <strain evidence="2 3">LA-SOL3</strain>
    </source>
</reference>
<dbReference type="OrthoDB" id="10619475at2759"/>
<keyword evidence="3" id="KW-1185">Reference proteome</keyword>